<dbReference type="GO" id="GO:0005886">
    <property type="term" value="C:plasma membrane"/>
    <property type="evidence" value="ECO:0007669"/>
    <property type="project" value="UniProtKB-SubCell"/>
</dbReference>
<feature type="transmembrane region" description="Helical" evidence="10">
    <location>
        <begin position="448"/>
        <end position="466"/>
    </location>
</feature>
<evidence type="ECO:0000256" key="3">
    <source>
        <dbReference type="ARBA" id="ARBA00022475"/>
    </source>
</evidence>
<dbReference type="RefSeq" id="WP_075367220.1">
    <property type="nucleotide sequence ID" value="NZ_MLBF01000075.1"/>
</dbReference>
<dbReference type="GO" id="GO:0017004">
    <property type="term" value="P:cytochrome complex assembly"/>
    <property type="evidence" value="ECO:0007669"/>
    <property type="project" value="UniProtKB-KW"/>
</dbReference>
<accession>A0A1Q8QGU4</accession>
<dbReference type="Pfam" id="PF01578">
    <property type="entry name" value="Cytochrom_C_asm"/>
    <property type="match status" value="1"/>
</dbReference>
<feature type="transmembrane region" description="Helical" evidence="10">
    <location>
        <begin position="87"/>
        <end position="109"/>
    </location>
</feature>
<protein>
    <submittedName>
        <fullName evidence="13">Cytochrome c heme lyase subunit CcmF</fullName>
    </submittedName>
</protein>
<dbReference type="GO" id="GO:0020037">
    <property type="term" value="F:heme binding"/>
    <property type="evidence" value="ECO:0007669"/>
    <property type="project" value="InterPro"/>
</dbReference>
<feature type="transmembrane region" description="Helical" evidence="10">
    <location>
        <begin position="347"/>
        <end position="370"/>
    </location>
</feature>
<keyword evidence="3" id="KW-1003">Cell membrane</keyword>
<organism evidence="13 14">
    <name type="scientific">Desulfosporosinus metallidurans</name>
    <dbReference type="NCBI Taxonomy" id="1888891"/>
    <lineage>
        <taxon>Bacteria</taxon>
        <taxon>Bacillati</taxon>
        <taxon>Bacillota</taxon>
        <taxon>Clostridia</taxon>
        <taxon>Eubacteriales</taxon>
        <taxon>Desulfitobacteriaceae</taxon>
        <taxon>Desulfosporosinus</taxon>
    </lineage>
</organism>
<dbReference type="GO" id="GO:0015232">
    <property type="term" value="F:heme transmembrane transporter activity"/>
    <property type="evidence" value="ECO:0007669"/>
    <property type="project" value="InterPro"/>
</dbReference>
<keyword evidence="14" id="KW-1185">Reference proteome</keyword>
<dbReference type="PRINTS" id="PR01410">
    <property type="entry name" value="CCBIOGENESIS"/>
</dbReference>
<feature type="transmembrane region" description="Helical" evidence="10">
    <location>
        <begin position="390"/>
        <end position="410"/>
    </location>
</feature>
<gene>
    <name evidence="13" type="ORF">DSOL_4956</name>
</gene>
<dbReference type="OrthoDB" id="9761451at2"/>
<keyword evidence="6" id="KW-0201">Cytochrome c-type biogenesis</keyword>
<feature type="transmembrane region" description="Helical" evidence="10">
    <location>
        <begin position="495"/>
        <end position="517"/>
    </location>
</feature>
<evidence type="ECO:0000259" key="12">
    <source>
        <dbReference type="Pfam" id="PF16327"/>
    </source>
</evidence>
<evidence type="ECO:0000256" key="5">
    <source>
        <dbReference type="ARBA" id="ARBA00022692"/>
    </source>
</evidence>
<feature type="transmembrane region" description="Helical" evidence="10">
    <location>
        <begin position="422"/>
        <end position="442"/>
    </location>
</feature>
<feature type="transmembrane region" description="Helical" evidence="10">
    <location>
        <begin position="207"/>
        <end position="226"/>
    </location>
</feature>
<evidence type="ECO:0000256" key="6">
    <source>
        <dbReference type="ARBA" id="ARBA00022748"/>
    </source>
</evidence>
<evidence type="ECO:0000256" key="8">
    <source>
        <dbReference type="ARBA" id="ARBA00023136"/>
    </source>
</evidence>
<evidence type="ECO:0000256" key="9">
    <source>
        <dbReference type="ARBA" id="ARBA00037230"/>
    </source>
</evidence>
<dbReference type="InterPro" id="IPR032523">
    <property type="entry name" value="CcmF_C"/>
</dbReference>
<feature type="transmembrane region" description="Helical" evidence="10">
    <location>
        <begin position="274"/>
        <end position="294"/>
    </location>
</feature>
<comment type="subcellular location">
    <subcellularLocation>
        <location evidence="1">Cell inner membrane</location>
        <topology evidence="1">Multi-pass membrane protein</topology>
    </subcellularLocation>
</comment>
<reference evidence="13 14" key="1">
    <citation type="submission" date="2016-09" db="EMBL/GenBank/DDBJ databases">
        <title>Complete genome of Desulfosporosinus sp. OL.</title>
        <authorList>
            <person name="Mardanov A."/>
            <person name="Beletsky A."/>
            <person name="Panova A."/>
            <person name="Karnachuk O."/>
            <person name="Ravin N."/>
        </authorList>
    </citation>
    <scope>NUCLEOTIDE SEQUENCE [LARGE SCALE GENOMIC DNA]</scope>
    <source>
        <strain evidence="13 14">OL</strain>
    </source>
</reference>
<proteinExistence type="inferred from homology"/>
<feature type="transmembrane region" description="Helical" evidence="10">
    <location>
        <begin position="174"/>
        <end position="195"/>
    </location>
</feature>
<evidence type="ECO:0000313" key="14">
    <source>
        <dbReference type="Proteomes" id="UP000186102"/>
    </source>
</evidence>
<dbReference type="PANTHER" id="PTHR43653:SF1">
    <property type="entry name" value="CYTOCHROME C-TYPE BIOGENESIS PROTEIN CCMF"/>
    <property type="match status" value="1"/>
</dbReference>
<dbReference type="STRING" id="1888891.DSOL_4956"/>
<evidence type="ECO:0000256" key="7">
    <source>
        <dbReference type="ARBA" id="ARBA00022989"/>
    </source>
</evidence>
<dbReference type="InterPro" id="IPR003567">
    <property type="entry name" value="Cyt_c_biogenesis"/>
</dbReference>
<name>A0A1Q8QGU4_9FIRM</name>
<sequence length="663" mass="73410">MSSIGTIGLLIALGLSLYSLVAFYLFNSNKGLKYLLSAKNAVYGTALFTTISVVAMLYALIAGDFSIEYVTQYTSLDLPIIYKLSALWAGNAGSLLFWAWILVLLAAVVTASKENKEFIPYASPIMMVVSVFFLFMINFVSQPFIQLSNVPLDGMGMNPMLQNAGMVIHPVTLYLGYVGFTVPFAFAIAALIMKNPGDQWIKLTRKWTLISWLFLTLGNLFGAQWAYVELGWGGYWAWDPVENASLMPWLTASAFLHSVMVQERKNMLKIWNMVLIIVTFGLTLFGTFLVRSGVVASVHAFGSSSLGAYFLIFTSLIILASLYLVADRINMLRQGNQFESYISKESSFLLNNLLLVGSAFSIFWGTVFPIVSEAVVGQKIAVGIPFFNQVNAPIGLAFTLLMGICPLIAWRKANFENIAKNFMWPWIIAIIGLLVIVFIGGITKPYALTAYTICVFVISSTLQDILKGVRVRKKLTGENLIVSLIRLLSKNRRRYGGYLIHMGVVMMIIGITGSNVFNSEAIKTFKPGETAVVGGYTISFKGLQQTTRDNMEVVYADLSVINNNKYMGNLQVEKVFYSKSEQPMTEPAIISTFKEDLYVLLTGWEENGSAVFKIHINPQIKWLWTGGWVIVVGVIFALWPGKGSGVGSRYIGRGEVFNGKKVS</sequence>
<dbReference type="Pfam" id="PF16327">
    <property type="entry name" value="CcmF_C"/>
    <property type="match status" value="1"/>
</dbReference>
<evidence type="ECO:0000313" key="13">
    <source>
        <dbReference type="EMBL" id="OLN26531.1"/>
    </source>
</evidence>
<dbReference type="PRINTS" id="PR01411">
    <property type="entry name" value="CCMFBIOGNSIS"/>
</dbReference>
<feature type="transmembrane region" description="Helical" evidence="10">
    <location>
        <begin position="246"/>
        <end position="262"/>
    </location>
</feature>
<keyword evidence="7 10" id="KW-1133">Transmembrane helix</keyword>
<evidence type="ECO:0000259" key="11">
    <source>
        <dbReference type="Pfam" id="PF01578"/>
    </source>
</evidence>
<comment type="caution">
    <text evidence="13">The sequence shown here is derived from an EMBL/GenBank/DDBJ whole genome shotgun (WGS) entry which is preliminary data.</text>
</comment>
<feature type="domain" description="Cytochrome c assembly protein" evidence="11">
    <location>
        <begin position="88"/>
        <end position="292"/>
    </location>
</feature>
<evidence type="ECO:0000256" key="1">
    <source>
        <dbReference type="ARBA" id="ARBA00004429"/>
    </source>
</evidence>
<feature type="transmembrane region" description="Helical" evidence="10">
    <location>
        <begin position="46"/>
        <end position="67"/>
    </location>
</feature>
<feature type="transmembrane region" description="Helical" evidence="10">
    <location>
        <begin position="306"/>
        <end position="326"/>
    </location>
</feature>
<dbReference type="EMBL" id="MLBF01000075">
    <property type="protein sequence ID" value="OLN26531.1"/>
    <property type="molecule type" value="Genomic_DNA"/>
</dbReference>
<feature type="transmembrane region" description="Helical" evidence="10">
    <location>
        <begin position="121"/>
        <end position="145"/>
    </location>
</feature>
<comment type="function">
    <text evidence="9">Required for the biogenesis of c-type cytochromes. Possible subunit of a heme lyase.</text>
</comment>
<keyword evidence="4" id="KW-0997">Cell inner membrane</keyword>
<dbReference type="AlphaFoldDB" id="A0A1Q8QGU4"/>
<dbReference type="PANTHER" id="PTHR43653">
    <property type="entry name" value="CYTOCHROME C ASSEMBLY PROTEIN-RELATED"/>
    <property type="match status" value="1"/>
</dbReference>
<keyword evidence="5 10" id="KW-0812">Transmembrane</keyword>
<dbReference type="InterPro" id="IPR002541">
    <property type="entry name" value="Cyt_c_assembly"/>
</dbReference>
<keyword evidence="8 10" id="KW-0472">Membrane</keyword>
<comment type="similarity">
    <text evidence="2">Belongs to the CcmF/CycK/Ccl1/NrfE/CcsA family.</text>
</comment>
<keyword evidence="13" id="KW-0456">Lyase</keyword>
<feature type="domain" description="Cytochrome c-type biogenesis protein CcmF C-terminal" evidence="12">
    <location>
        <begin position="311"/>
        <end position="638"/>
    </location>
</feature>
<dbReference type="Proteomes" id="UP000186102">
    <property type="component" value="Unassembled WGS sequence"/>
</dbReference>
<feature type="transmembrane region" description="Helical" evidence="10">
    <location>
        <begin position="6"/>
        <end position="26"/>
    </location>
</feature>
<evidence type="ECO:0000256" key="2">
    <source>
        <dbReference type="ARBA" id="ARBA00009186"/>
    </source>
</evidence>
<dbReference type="GO" id="GO:0016829">
    <property type="term" value="F:lyase activity"/>
    <property type="evidence" value="ECO:0007669"/>
    <property type="project" value="UniProtKB-KW"/>
</dbReference>
<evidence type="ECO:0000256" key="10">
    <source>
        <dbReference type="SAM" id="Phobius"/>
    </source>
</evidence>
<feature type="transmembrane region" description="Helical" evidence="10">
    <location>
        <begin position="622"/>
        <end position="639"/>
    </location>
</feature>
<dbReference type="InterPro" id="IPR003568">
    <property type="entry name" value="Cyt_c_biogenesis_CcmF"/>
</dbReference>
<evidence type="ECO:0000256" key="4">
    <source>
        <dbReference type="ARBA" id="ARBA00022519"/>
    </source>
</evidence>